<dbReference type="PANTHER" id="PTHR41913:SF1">
    <property type="entry name" value="DUF1684 DOMAIN-CONTAINING PROTEIN"/>
    <property type="match status" value="1"/>
</dbReference>
<feature type="region of interest" description="Disordered" evidence="1">
    <location>
        <begin position="1"/>
        <end position="26"/>
    </location>
</feature>
<gene>
    <name evidence="2" type="ORF">GCM10022240_04700</name>
</gene>
<dbReference type="Proteomes" id="UP001500540">
    <property type="component" value="Unassembled WGS sequence"/>
</dbReference>
<dbReference type="InterPro" id="IPR012467">
    <property type="entry name" value="DUF1684"/>
</dbReference>
<protein>
    <submittedName>
        <fullName evidence="2">DUF1684 domain-containing protein</fullName>
    </submittedName>
</protein>
<evidence type="ECO:0000313" key="3">
    <source>
        <dbReference type="Proteomes" id="UP001500540"/>
    </source>
</evidence>
<dbReference type="Pfam" id="PF07920">
    <property type="entry name" value="DUF1684"/>
    <property type="match status" value="1"/>
</dbReference>
<evidence type="ECO:0000256" key="1">
    <source>
        <dbReference type="SAM" id="MobiDB-lite"/>
    </source>
</evidence>
<organism evidence="2 3">
    <name type="scientific">Microbacterium kribbense</name>
    <dbReference type="NCBI Taxonomy" id="433645"/>
    <lineage>
        <taxon>Bacteria</taxon>
        <taxon>Bacillati</taxon>
        <taxon>Actinomycetota</taxon>
        <taxon>Actinomycetes</taxon>
        <taxon>Micrococcales</taxon>
        <taxon>Microbacteriaceae</taxon>
        <taxon>Microbacterium</taxon>
    </lineage>
</organism>
<dbReference type="PANTHER" id="PTHR41913">
    <property type="entry name" value="DUF1684 DOMAIN-CONTAINING PROTEIN"/>
    <property type="match status" value="1"/>
</dbReference>
<comment type="caution">
    <text evidence="2">The sequence shown here is derived from an EMBL/GenBank/DDBJ whole genome shotgun (WGS) entry which is preliminary data.</text>
</comment>
<dbReference type="EMBL" id="BAABAF010000001">
    <property type="protein sequence ID" value="GAA3754713.1"/>
    <property type="molecule type" value="Genomic_DNA"/>
</dbReference>
<reference evidence="3" key="1">
    <citation type="journal article" date="2019" name="Int. J. Syst. Evol. Microbiol.">
        <title>The Global Catalogue of Microorganisms (GCM) 10K type strain sequencing project: providing services to taxonomists for standard genome sequencing and annotation.</title>
        <authorList>
            <consortium name="The Broad Institute Genomics Platform"/>
            <consortium name="The Broad Institute Genome Sequencing Center for Infectious Disease"/>
            <person name="Wu L."/>
            <person name="Ma J."/>
        </authorList>
    </citation>
    <scope>NUCLEOTIDE SEQUENCE [LARGE SCALE GENOMIC DNA]</scope>
    <source>
        <strain evidence="3">JCM 16950</strain>
    </source>
</reference>
<dbReference type="RefSeq" id="WP_344780112.1">
    <property type="nucleotide sequence ID" value="NZ_BAABAF010000001.1"/>
</dbReference>
<name>A0ABP7G4A6_9MICO</name>
<evidence type="ECO:0000313" key="2">
    <source>
        <dbReference type="EMBL" id="GAA3754713.1"/>
    </source>
</evidence>
<keyword evidence="3" id="KW-1185">Reference proteome</keyword>
<proteinExistence type="predicted"/>
<sequence>MGSNSDAAQRHAHWRRDRTESVTGPQGNLALVETRWYPAGTTIPAADLQTTEDGVTITTLRRVDLDTGLTQEGLRRWDAGSPAIKAFTGIDAYPYDPAWVVTGRYTPLDSGHTVEFEHMRDNGRTRDLAVPGRIDVEIGGAAYALSAFDDDGTLLLVFADPSGGTETYAAGRFLFVQRDADSYHAEGEVTLDFNRAFVPPCGFSDQYNCPFPPPSNRLAVPVRAGEKVVLFAPDAATQATPTPH</sequence>
<accession>A0ABP7G4A6</accession>